<dbReference type="AlphaFoldDB" id="A0A0G4IQ44"/>
<dbReference type="EMBL" id="CDSF01000079">
    <property type="protein sequence ID" value="CEO97332.1"/>
    <property type="molecule type" value="Genomic_DNA"/>
</dbReference>
<dbReference type="OrthoDB" id="435695at2759"/>
<dbReference type="Gene3D" id="1.10.8.270">
    <property type="entry name" value="putative rabgap domain of human tbc1 domain family member 14 like domains"/>
    <property type="match status" value="1"/>
</dbReference>
<dbReference type="Proteomes" id="UP000290189">
    <property type="component" value="Unassembled WGS sequence"/>
</dbReference>
<dbReference type="Gene3D" id="1.10.472.80">
    <property type="entry name" value="Ypt/Rab-GAP domain of gyp1p, domain 3"/>
    <property type="match status" value="1"/>
</dbReference>
<feature type="domain" description="Rab-GAP TBC" evidence="3">
    <location>
        <begin position="515"/>
        <end position="724"/>
    </location>
</feature>
<reference evidence="4 6" key="1">
    <citation type="submission" date="2015-02" db="EMBL/GenBank/DDBJ databases">
        <authorList>
            <person name="Chooi Y.-H."/>
        </authorList>
    </citation>
    <scope>NUCLEOTIDE SEQUENCE [LARGE SCALE GENOMIC DNA]</scope>
    <source>
        <strain evidence="4">E3</strain>
    </source>
</reference>
<dbReference type="OMA" id="HSVAMCA"/>
<accession>A0A0G4IQ44</accession>
<dbReference type="InterPro" id="IPR051210">
    <property type="entry name" value="Ub_ligase/GEF_domain"/>
</dbReference>
<sequence>MPFDGCGDDGAPVFLWVCGGGFVSTPILIQGHDVAARSRQPIVCVGNRAYIATQSGQLLRWNIYAESKDGPGSLSHAQFETLSLQHGRVSAVTGSRRNVVVVDDIGMVWSMGRDQDAFVQIPIKATRIVRVACGARFVIALSDHGTVLSWGDATDCLGRQPTSNKVDVVVNLPDNVVAIACGWAHACAVSAKGRLFVWGENRQGCLGTGDNNDRVLPVEVDLDNVTAVACGYQHTMCLTKSGKTFAWGCNMHGQCGDPSVSTALVMPHEVPMSRTVIDIACGAFHSALITTDGDLFMFGLNNGGQLGLGDYDLRRQPVRIDSMLEKNVHAVFCGGLTTIALTQNLIGFSCSDDHFSLAHIETGSGWDQLGVVSSPQPPVMYQEIDGVDDSSPVRVASAAEQISNVFRLDDTSTSGASEPIRVSSDDQRYRRELHRMTQVYREKLLKDTHRQAVQQWQANSVIMEADRERERQLHLSQLRAAAVEASVKTWMNDILRDFNKRRDGRKALDLLYKTGIPPRLRSIVWPRAISNSLLINTELFSVFSARAKRIHMEILAKGEQNGSAALAVGRENTIYYIEVDLQRTFPSLAFFRRGQPLHSELRNLLQTYCCYRPDVGYVQGMSYLAGGLLLYLDPYTAFSTFANLLTMPLLHSFVRMDSEAMSAHYAIHACLLQGLLPRLHAHLFSEEVAISPQLYILEWFMTLFSKRLNLITSARSWDLIFTLPAPHVTIHRTAVAILACVQDRLVGQPFDDCMNVLNNETKAISAHELMSAMSGIRVPPSIVTELDNLNNQIDR</sequence>
<dbReference type="PROSITE" id="PS00626">
    <property type="entry name" value="RCC1_2"/>
    <property type="match status" value="2"/>
</dbReference>
<dbReference type="Gene3D" id="2.130.10.30">
    <property type="entry name" value="Regulator of chromosome condensation 1/beta-lactamase-inhibitor protein II"/>
    <property type="match status" value="1"/>
</dbReference>
<dbReference type="Pfam" id="PF25390">
    <property type="entry name" value="WD40_RLD"/>
    <property type="match status" value="1"/>
</dbReference>
<evidence type="ECO:0000313" key="5">
    <source>
        <dbReference type="EMBL" id="SPQ97641.1"/>
    </source>
</evidence>
<reference evidence="5 7" key="2">
    <citation type="submission" date="2018-03" db="EMBL/GenBank/DDBJ databases">
        <authorList>
            <person name="Fogelqvist J."/>
        </authorList>
    </citation>
    <scope>NUCLEOTIDE SEQUENCE [LARGE SCALE GENOMIC DNA]</scope>
</reference>
<dbReference type="PANTHER" id="PTHR22870:SF466">
    <property type="entry name" value="ANKYRIN REPEAT-CONTAINING PROTEIN"/>
    <property type="match status" value="1"/>
</dbReference>
<dbReference type="FunFam" id="1.10.8.270:FF:000008">
    <property type="entry name" value="Putative TBC1 domain family member 14"/>
    <property type="match status" value="1"/>
</dbReference>
<dbReference type="PROSITE" id="PS50012">
    <property type="entry name" value="RCC1_3"/>
    <property type="match status" value="3"/>
</dbReference>
<dbReference type="PRINTS" id="PR00633">
    <property type="entry name" value="RCCNDNSATION"/>
</dbReference>
<dbReference type="InterPro" id="IPR000195">
    <property type="entry name" value="Rab-GAP-TBC_dom"/>
</dbReference>
<evidence type="ECO:0000313" key="7">
    <source>
        <dbReference type="Proteomes" id="UP000290189"/>
    </source>
</evidence>
<dbReference type="InterPro" id="IPR000408">
    <property type="entry name" value="Reg_chr_condens"/>
</dbReference>
<dbReference type="InterPro" id="IPR009091">
    <property type="entry name" value="RCC1/BLIP-II"/>
</dbReference>
<feature type="repeat" description="RCC1" evidence="2">
    <location>
        <begin position="242"/>
        <end position="292"/>
    </location>
</feature>
<dbReference type="SUPFAM" id="SSF50985">
    <property type="entry name" value="RCC1/BLIP-II"/>
    <property type="match status" value="1"/>
</dbReference>
<evidence type="ECO:0000313" key="4">
    <source>
        <dbReference type="EMBL" id="CEO97332.1"/>
    </source>
</evidence>
<dbReference type="Proteomes" id="UP000039324">
    <property type="component" value="Unassembled WGS sequence"/>
</dbReference>
<dbReference type="InterPro" id="IPR058923">
    <property type="entry name" value="RCC1-like_dom"/>
</dbReference>
<organism evidence="4 6">
    <name type="scientific">Plasmodiophora brassicae</name>
    <name type="common">Clubroot disease agent</name>
    <dbReference type="NCBI Taxonomy" id="37360"/>
    <lineage>
        <taxon>Eukaryota</taxon>
        <taxon>Sar</taxon>
        <taxon>Rhizaria</taxon>
        <taxon>Endomyxa</taxon>
        <taxon>Phytomyxea</taxon>
        <taxon>Plasmodiophorida</taxon>
        <taxon>Plasmodiophoridae</taxon>
        <taxon>Plasmodiophora</taxon>
    </lineage>
</organism>
<keyword evidence="5" id="KW-0496">Mitochondrion</keyword>
<dbReference type="PANTHER" id="PTHR22870">
    <property type="entry name" value="REGULATOR OF CHROMOSOME CONDENSATION"/>
    <property type="match status" value="1"/>
</dbReference>
<keyword evidence="1" id="KW-0677">Repeat</keyword>
<gene>
    <name evidence="4" type="ORF">PBRA_000677</name>
    <name evidence="5" type="ORF">PLBR_LOCUS4856</name>
</gene>
<name>A0A0G4IQ44_PLABS</name>
<proteinExistence type="predicted"/>
<dbReference type="InterPro" id="IPR035969">
    <property type="entry name" value="Rab-GAP_TBC_sf"/>
</dbReference>
<dbReference type="SMART" id="SM00164">
    <property type="entry name" value="TBC"/>
    <property type="match status" value="1"/>
</dbReference>
<evidence type="ECO:0000256" key="2">
    <source>
        <dbReference type="PROSITE-ProRule" id="PRU00235"/>
    </source>
</evidence>
<protein>
    <recommendedName>
        <fullName evidence="3">Rab-GAP TBC domain-containing protein</fullName>
    </recommendedName>
</protein>
<feature type="repeat" description="RCC1" evidence="2">
    <location>
        <begin position="293"/>
        <end position="344"/>
    </location>
</feature>
<dbReference type="SUPFAM" id="SSF47923">
    <property type="entry name" value="Ypt/Rab-GAP domain of gyp1p"/>
    <property type="match status" value="2"/>
</dbReference>
<evidence type="ECO:0000259" key="3">
    <source>
        <dbReference type="PROSITE" id="PS50086"/>
    </source>
</evidence>
<dbReference type="PROSITE" id="PS50086">
    <property type="entry name" value="TBC_RABGAP"/>
    <property type="match status" value="1"/>
</dbReference>
<evidence type="ECO:0000256" key="1">
    <source>
        <dbReference type="ARBA" id="ARBA00022737"/>
    </source>
</evidence>
<keyword evidence="6" id="KW-1185">Reference proteome</keyword>
<dbReference type="STRING" id="37360.A0A0G4IQ44"/>
<evidence type="ECO:0000313" key="6">
    <source>
        <dbReference type="Proteomes" id="UP000039324"/>
    </source>
</evidence>
<feature type="repeat" description="RCC1" evidence="2">
    <location>
        <begin position="193"/>
        <end position="241"/>
    </location>
</feature>
<dbReference type="Gene3D" id="1.10.10.750">
    <property type="entry name" value="Ypt/Rab-GAP domain of gyp1p, domain 1"/>
    <property type="match status" value="1"/>
</dbReference>
<geneLocation type="mitochondrion" evidence="5"/>
<dbReference type="EMBL" id="OVEO01000008">
    <property type="protein sequence ID" value="SPQ97641.1"/>
    <property type="molecule type" value="Genomic_DNA"/>
</dbReference>
<dbReference type="Pfam" id="PF00566">
    <property type="entry name" value="RabGAP-TBC"/>
    <property type="match status" value="1"/>
</dbReference>